<evidence type="ECO:0000313" key="3">
    <source>
        <dbReference type="Proteomes" id="UP000027100"/>
    </source>
</evidence>
<dbReference type="Proteomes" id="UP000027100">
    <property type="component" value="Unassembled WGS sequence"/>
</dbReference>
<reference evidence="2 3" key="1">
    <citation type="journal article" date="2014" name="Antonie Van Leeuwenhoek">
        <title>Hyphomonas beringensis sp. nov. and Hyphomonas chukchiensis sp. nov., isolated from surface seawater of the Bering Sea and Chukchi Sea.</title>
        <authorList>
            <person name="Li C."/>
            <person name="Lai Q."/>
            <person name="Li G."/>
            <person name="Dong C."/>
            <person name="Wang J."/>
            <person name="Liao Y."/>
            <person name="Shao Z."/>
        </authorList>
    </citation>
    <scope>NUCLEOTIDE SEQUENCE [LARGE SCALE GENOMIC DNA]</scope>
    <source>
        <strain evidence="2 3">PS728</strain>
    </source>
</reference>
<evidence type="ECO:0008006" key="4">
    <source>
        <dbReference type="Google" id="ProtNLM"/>
    </source>
</evidence>
<gene>
    <name evidence="2" type="ORF">HPO_18939</name>
</gene>
<evidence type="ECO:0000313" key="2">
    <source>
        <dbReference type="EMBL" id="KCZ96623.1"/>
    </source>
</evidence>
<accession>A0A062VF48</accession>
<protein>
    <recommendedName>
        <fullName evidence="4">Porin</fullName>
    </recommendedName>
</protein>
<name>A0A062VF48_9PROT</name>
<feature type="signal peptide" evidence="1">
    <location>
        <begin position="1"/>
        <end position="23"/>
    </location>
</feature>
<dbReference type="OrthoDB" id="9763822at2"/>
<organism evidence="2 3">
    <name type="scientific">Hyphomonas polymorpha PS728</name>
    <dbReference type="NCBI Taxonomy" id="1280954"/>
    <lineage>
        <taxon>Bacteria</taxon>
        <taxon>Pseudomonadati</taxon>
        <taxon>Pseudomonadota</taxon>
        <taxon>Alphaproteobacteria</taxon>
        <taxon>Hyphomonadales</taxon>
        <taxon>Hyphomonadaceae</taxon>
        <taxon>Hyphomonas</taxon>
    </lineage>
</organism>
<dbReference type="EMBL" id="ARYM01000042">
    <property type="protein sequence ID" value="KCZ96623.1"/>
    <property type="molecule type" value="Genomic_DNA"/>
</dbReference>
<dbReference type="STRING" id="1280954.HPO_18939"/>
<dbReference type="eggNOG" id="COG3203">
    <property type="taxonomic scope" value="Bacteria"/>
</dbReference>
<feature type="chain" id="PRO_5001615648" description="Porin" evidence="1">
    <location>
        <begin position="24"/>
        <end position="431"/>
    </location>
</feature>
<keyword evidence="1" id="KW-0732">Signal</keyword>
<proteinExistence type="predicted"/>
<dbReference type="Pfam" id="PF19577">
    <property type="entry name" value="DcaP"/>
    <property type="match status" value="1"/>
</dbReference>
<dbReference type="InterPro" id="IPR045748">
    <property type="entry name" value="DcaP"/>
</dbReference>
<dbReference type="PATRIC" id="fig|1280954.3.peg.3806"/>
<dbReference type="RefSeq" id="WP_035602628.1">
    <property type="nucleotide sequence ID" value="NZ_ARYM01000042.1"/>
</dbReference>
<sequence length="431" mass="45656">MNCLKKLLFLSAAGLALTGAAHAQAPLEDRLAVLEAMVAELKAELASERAKGDADIVRIETQMAATSAPAAPPPQADGFRVGDATVKIGGIIDLDAHVTHLDGGAIASNSIARDFYIPGSTPIGGESTTFTDFTAESTRFFISASQPAGEGSVTGYLEMDFLGSAQGNELVTNSYSPRMRRAFVTYGNWLAGQEWSTFQNTSAIPESASFLILSDGMIFVRQPQIRYTHGNWQVAIENPNTPTITSGNQDANTLPDAVVRYNWKGDYGNVSLAGLARQLRVDEAGVTEEAFGYGLSVSGLLKVGARDDIRFNVVGGEGVGRYVGLAAGREAVLSPAGELEAIPAFGGLIAWRHPFGKTARLNIGYSGLFLDNPSYVPAARTASVQSAYAAVLWDVAPKVTLGVEAMHGIREEESGADGSISRFTFSTKYAF</sequence>
<keyword evidence="3" id="KW-1185">Reference proteome</keyword>
<dbReference type="SUPFAM" id="SSF56935">
    <property type="entry name" value="Porins"/>
    <property type="match status" value="1"/>
</dbReference>
<comment type="caution">
    <text evidence="2">The sequence shown here is derived from an EMBL/GenBank/DDBJ whole genome shotgun (WGS) entry which is preliminary data.</text>
</comment>
<evidence type="ECO:0000256" key="1">
    <source>
        <dbReference type="SAM" id="SignalP"/>
    </source>
</evidence>
<dbReference type="AlphaFoldDB" id="A0A062VF48"/>